<evidence type="ECO:0000313" key="3">
    <source>
        <dbReference type="Proteomes" id="UP001143674"/>
    </source>
</evidence>
<dbReference type="Gene3D" id="3.40.50.720">
    <property type="entry name" value="NAD(P)-binding Rossmann-like Domain"/>
    <property type="match status" value="1"/>
</dbReference>
<feature type="domain" description="THIF-type NAD/FAD binding fold" evidence="1">
    <location>
        <begin position="318"/>
        <end position="483"/>
    </location>
</feature>
<dbReference type="EMBL" id="JAIVEX010000006">
    <property type="protein sequence ID" value="MDB0522698.1"/>
    <property type="molecule type" value="Genomic_DNA"/>
</dbReference>
<gene>
    <name evidence="2" type="ORF">LBW55_13925</name>
</gene>
<dbReference type="GO" id="GO:0016779">
    <property type="term" value="F:nucleotidyltransferase activity"/>
    <property type="evidence" value="ECO:0007669"/>
    <property type="project" value="UniProtKB-KW"/>
</dbReference>
<dbReference type="RefSeq" id="WP_184850073.1">
    <property type="nucleotide sequence ID" value="NZ_CDQJ01000001.1"/>
</dbReference>
<sequence>MEPWWHRYPKALEQEKAALDALGHPWTIDETAQHAGRLIVRVKVPAGSEPLQLTAEYPATYPYFVPQVTLAGKVLARHQNPVGKNLCLLAREGESWQPGVDTLAALLKEQLPRILEVNAAQTSPDEVAAAEDRVGEPLSSFLPYFEECAILVPDATPTAEHHAGRLTLAVRALPGMAEYPQVSGVLRTITDMRRNPLVDFPLALSGVSKELHGFWLRLPERPQIDGAASPQGAVLSLMDSRLPEFGKAISSAKRGQIIVVGLVYPDECSWRSNADDWIFVAIRIRREAKGARAAETQQAFIRADWGGERAWLQRAPALRPLRNKSALVVGLGSLGSPLVLQLARAGIKQLSLIDCDHIQAGNTVRWALGWQFAGLYKARALAMQLTGSYPYTAVQAYNVRIGVPGAPDQGSRSDYELIRSLCGDADLMIDASANQRVSHFLADLARELGKPYLWLTTTHGAAGGVVGRILPGKTEGCWHCFLHRLGDGSIALPADSGGDEIQPGGCSQPTFIGAGIDSDEIALLASRLAISTLSAGAHEGYPDFTWDVGVADLYKEGRPIAPAWKTYDLTAHPACAACQPI</sequence>
<organism evidence="2 3">
    <name type="scientific">Ralstonia solanacearum</name>
    <name type="common">Pseudomonas solanacearum</name>
    <dbReference type="NCBI Taxonomy" id="305"/>
    <lineage>
        <taxon>Bacteria</taxon>
        <taxon>Pseudomonadati</taxon>
        <taxon>Pseudomonadota</taxon>
        <taxon>Betaproteobacteria</taxon>
        <taxon>Burkholderiales</taxon>
        <taxon>Burkholderiaceae</taxon>
        <taxon>Ralstonia</taxon>
        <taxon>Ralstonia solanacearum species complex</taxon>
    </lineage>
</organism>
<dbReference type="GO" id="GO:0008641">
    <property type="term" value="F:ubiquitin-like modifier activating enzyme activity"/>
    <property type="evidence" value="ECO:0007669"/>
    <property type="project" value="InterPro"/>
</dbReference>
<name>A0AAE3NHU7_RALSL</name>
<protein>
    <submittedName>
        <fullName evidence="2">ThiF family adenylyltransferase</fullName>
    </submittedName>
</protein>
<dbReference type="Pfam" id="PF00899">
    <property type="entry name" value="ThiF"/>
    <property type="match status" value="1"/>
</dbReference>
<evidence type="ECO:0000313" key="2">
    <source>
        <dbReference type="EMBL" id="MDB0522698.1"/>
    </source>
</evidence>
<dbReference type="InterPro" id="IPR000594">
    <property type="entry name" value="ThiF_NAD_FAD-bd"/>
</dbReference>
<evidence type="ECO:0000259" key="1">
    <source>
        <dbReference type="Pfam" id="PF00899"/>
    </source>
</evidence>
<dbReference type="Proteomes" id="UP001143674">
    <property type="component" value="Unassembled WGS sequence"/>
</dbReference>
<proteinExistence type="predicted"/>
<keyword evidence="2" id="KW-0808">Transferase</keyword>
<accession>A0AAE3NHU7</accession>
<dbReference type="InterPro" id="IPR035985">
    <property type="entry name" value="Ubiquitin-activating_enz"/>
</dbReference>
<dbReference type="AlphaFoldDB" id="A0AAE3NHU7"/>
<comment type="caution">
    <text evidence="2">The sequence shown here is derived from an EMBL/GenBank/DDBJ whole genome shotgun (WGS) entry which is preliminary data.</text>
</comment>
<keyword evidence="2" id="KW-0548">Nucleotidyltransferase</keyword>
<dbReference type="SUPFAM" id="SSF69572">
    <property type="entry name" value="Activating enzymes of the ubiquitin-like proteins"/>
    <property type="match status" value="1"/>
</dbReference>
<reference evidence="2" key="1">
    <citation type="submission" date="2021-09" db="EMBL/GenBank/DDBJ databases">
        <title>Genomic analysis of Ralstonia spp.</title>
        <authorList>
            <person name="Aburjaile F."/>
            <person name="Ariute J.C."/>
            <person name="Pais A.K.L."/>
            <person name="Albuquerque G.M.R."/>
            <person name="Silva A.M.F."/>
            <person name="Brenig B."/>
            <person name="Azevedo V."/>
            <person name="Matiuzzi M."/>
            <person name="Ramos R."/>
            <person name="Goes-Neto A."/>
            <person name="Soares S."/>
            <person name="Iseppon A.M.B."/>
            <person name="Souza E."/>
            <person name="Gama M."/>
        </authorList>
    </citation>
    <scope>NUCLEOTIDE SEQUENCE</scope>
    <source>
        <strain evidence="2">B4</strain>
    </source>
</reference>